<dbReference type="EMBL" id="AOGT01000785">
    <property type="protein sequence ID" value="EMG49198.1"/>
    <property type="molecule type" value="Genomic_DNA"/>
</dbReference>
<evidence type="ECO:0000313" key="8">
    <source>
        <dbReference type="EMBL" id="EMG49198.1"/>
    </source>
</evidence>
<dbReference type="GO" id="GO:1990070">
    <property type="term" value="C:TRAPPI protein complex"/>
    <property type="evidence" value="ECO:0007669"/>
    <property type="project" value="TreeGrafter"/>
</dbReference>
<evidence type="ECO:0000256" key="5">
    <source>
        <dbReference type="ARBA" id="ARBA00022892"/>
    </source>
</evidence>
<dbReference type="GO" id="GO:0006888">
    <property type="term" value="P:endoplasmic reticulum to Golgi vesicle-mediated transport"/>
    <property type="evidence" value="ECO:0007669"/>
    <property type="project" value="TreeGrafter"/>
</dbReference>
<dbReference type="Pfam" id="PF04051">
    <property type="entry name" value="TRAPP"/>
    <property type="match status" value="1"/>
</dbReference>
<dbReference type="OrthoDB" id="10254842at2759"/>
<dbReference type="InterPro" id="IPR024096">
    <property type="entry name" value="NO_sig/Golgi_transp_ligand-bd"/>
</dbReference>
<dbReference type="eggNOG" id="KOG3315">
    <property type="taxonomic scope" value="Eukaryota"/>
</dbReference>
<organism evidence="8 9">
    <name type="scientific">Candida maltosa (strain Xu316)</name>
    <name type="common">Yeast</name>
    <dbReference type="NCBI Taxonomy" id="1245528"/>
    <lineage>
        <taxon>Eukaryota</taxon>
        <taxon>Fungi</taxon>
        <taxon>Dikarya</taxon>
        <taxon>Ascomycota</taxon>
        <taxon>Saccharomycotina</taxon>
        <taxon>Pichiomycetes</taxon>
        <taxon>Debaryomycetaceae</taxon>
        <taxon>Candida/Lodderomyces clade</taxon>
        <taxon>Candida</taxon>
    </lineage>
</organism>
<evidence type="ECO:0000313" key="9">
    <source>
        <dbReference type="Proteomes" id="UP000011777"/>
    </source>
</evidence>
<comment type="subunit">
    <text evidence="7">Part of the multisubunit TRAPP (transport protein particle) complex.</text>
</comment>
<evidence type="ECO:0000256" key="1">
    <source>
        <dbReference type="ARBA" id="ARBA00004240"/>
    </source>
</evidence>
<evidence type="ECO:0000256" key="4">
    <source>
        <dbReference type="ARBA" id="ARBA00022824"/>
    </source>
</evidence>
<keyword evidence="9" id="KW-1185">Reference proteome</keyword>
<dbReference type="InterPro" id="IPR016696">
    <property type="entry name" value="TRAPP-I_su5"/>
</dbReference>
<dbReference type="OMA" id="YMVKFDD"/>
<dbReference type="InterPro" id="IPR007194">
    <property type="entry name" value="TRAPP_component"/>
</dbReference>
<comment type="caution">
    <text evidence="8">The sequence shown here is derived from an EMBL/GenBank/DDBJ whole genome shotgun (WGS) entry which is preliminary data.</text>
</comment>
<evidence type="ECO:0000256" key="2">
    <source>
        <dbReference type="ARBA" id="ARBA00006218"/>
    </source>
</evidence>
<dbReference type="Gene3D" id="3.30.1380.20">
    <property type="entry name" value="Trafficking protein particle complex subunit 3"/>
    <property type="match status" value="1"/>
</dbReference>
<reference evidence="8 9" key="1">
    <citation type="submission" date="2013-02" db="EMBL/GenBank/DDBJ databases">
        <title>Genome sequence of Candida maltosa Xu316, a potential industrial strain for xylitol and ethanol production.</title>
        <authorList>
            <person name="Yu J."/>
            <person name="Wang Q."/>
            <person name="Geng X."/>
            <person name="Bao W."/>
            <person name="He P."/>
            <person name="Cai J."/>
        </authorList>
    </citation>
    <scope>NUCLEOTIDE SEQUENCE [LARGE SCALE GENOMIC DNA]</scope>
    <source>
        <strain evidence="9">Xu316</strain>
    </source>
</reference>
<keyword evidence="3 7" id="KW-0813">Transport</keyword>
<comment type="similarity">
    <text evidence="2 7">Belongs to the TRAPP small subunits family. BET3 subfamily.</text>
</comment>
<keyword evidence="6 7" id="KW-0333">Golgi apparatus</keyword>
<name>M3JAQ1_CANMX</name>
<dbReference type="AlphaFoldDB" id="M3JAQ1"/>
<dbReference type="PANTHER" id="PTHR20902:SF0">
    <property type="entry name" value="TRAFFICKING PROTEIN PARTICLE COMPLEX SUBUNIT 5"/>
    <property type="match status" value="1"/>
</dbReference>
<comment type="function">
    <text evidence="7">Plays a key role in the late stages of endoplasmic reticulum to Golgi traffic.</text>
</comment>
<accession>M3JAQ1</accession>
<proteinExistence type="inferred from homology"/>
<evidence type="ECO:0000256" key="7">
    <source>
        <dbReference type="PIRNR" id="PIRNR017479"/>
    </source>
</evidence>
<keyword evidence="4 7" id="KW-0256">Endoplasmic reticulum</keyword>
<evidence type="ECO:0000256" key="3">
    <source>
        <dbReference type="ARBA" id="ARBA00022448"/>
    </source>
</evidence>
<dbReference type="GO" id="GO:1990072">
    <property type="term" value="C:TRAPPIII protein complex"/>
    <property type="evidence" value="ECO:0007669"/>
    <property type="project" value="TreeGrafter"/>
</dbReference>
<gene>
    <name evidence="8" type="ORF">G210_0105</name>
</gene>
<dbReference type="GO" id="GO:0005783">
    <property type="term" value="C:endoplasmic reticulum"/>
    <property type="evidence" value="ECO:0007669"/>
    <property type="project" value="UniProtKB-SubCell"/>
</dbReference>
<comment type="subcellular location">
    <subcellularLocation>
        <location evidence="1">Endoplasmic reticulum</location>
    </subcellularLocation>
    <subcellularLocation>
        <location evidence="7">Golgi apparatus</location>
        <location evidence="7">cis-Golgi network</location>
    </subcellularLocation>
</comment>
<dbReference type="Proteomes" id="UP000011777">
    <property type="component" value="Unassembled WGS sequence"/>
</dbReference>
<protein>
    <recommendedName>
        <fullName evidence="7">Trafficking protein particle complex subunit</fullName>
    </recommendedName>
</protein>
<dbReference type="CDD" id="cd14943">
    <property type="entry name" value="TRAPPC5_Trs31"/>
    <property type="match status" value="1"/>
</dbReference>
<dbReference type="FunFam" id="3.30.1380.20:FF:000002">
    <property type="entry name" value="Trafficking protein particle complex subunit"/>
    <property type="match status" value="1"/>
</dbReference>
<evidence type="ECO:0000256" key="6">
    <source>
        <dbReference type="ARBA" id="ARBA00023034"/>
    </source>
</evidence>
<dbReference type="PANTHER" id="PTHR20902">
    <property type="entry name" value="41-2 PROTEIN ANTIGEN-RELATED"/>
    <property type="match status" value="1"/>
</dbReference>
<dbReference type="STRING" id="1245528.M3JAQ1"/>
<dbReference type="GO" id="GO:1990071">
    <property type="term" value="C:TRAPPII protein complex"/>
    <property type="evidence" value="ECO:0007669"/>
    <property type="project" value="TreeGrafter"/>
</dbReference>
<dbReference type="PIRSF" id="PIRSF017479">
    <property type="entry name" value="TRAPP_I_complex_Trs31"/>
    <property type="match status" value="1"/>
</dbReference>
<keyword evidence="5 7" id="KW-0931">ER-Golgi transport</keyword>
<dbReference type="HOGENOM" id="CLU_073154_2_1_1"/>
<sequence length="247" mass="27405">MSEDIILPSVSSISKLTINDVSKSGFGYNPSIGPASNAITLDSSSVLLNKRTISLTPTSSNSIYDKNITSKKPHEINLSTLSFLFCEVINWTHSNSKGIQDLENRLNGLGYSIGQRYLELCKIREGFKNSKREIKLIEMLQFVHGPFWKLIFGKTANELEKSQDIPNEYMIVENVPLLNRFISIPKDYGDLNCSAFVAGIIEGALDNSGFNVDVSAHTAATEGNPSRTVFLIKFDESVLIRESARYS</sequence>
<dbReference type="SUPFAM" id="SSF111126">
    <property type="entry name" value="Ligand-binding domain in the NO signalling and Golgi transport"/>
    <property type="match status" value="1"/>
</dbReference>